<keyword evidence="7" id="KW-1185">Reference proteome</keyword>
<evidence type="ECO:0000313" key="7">
    <source>
        <dbReference type="Proteomes" id="UP001198862"/>
    </source>
</evidence>
<evidence type="ECO:0000256" key="5">
    <source>
        <dbReference type="SAM" id="Phobius"/>
    </source>
</evidence>
<keyword evidence="3 5" id="KW-1133">Transmembrane helix</keyword>
<keyword evidence="2 5" id="KW-0812">Transmembrane</keyword>
<name>A0ABS8L0V1_9HYPH</name>
<keyword evidence="1" id="KW-1003">Cell membrane</keyword>
<evidence type="ECO:0000313" key="6">
    <source>
        <dbReference type="EMBL" id="MCC8431431.1"/>
    </source>
</evidence>
<comment type="caution">
    <text evidence="6">The sequence shown here is derived from an EMBL/GenBank/DDBJ whole genome shotgun (WGS) entry which is preliminary data.</text>
</comment>
<evidence type="ECO:0000256" key="4">
    <source>
        <dbReference type="ARBA" id="ARBA00023136"/>
    </source>
</evidence>
<accession>A0ABS8L0V1</accession>
<feature type="transmembrane region" description="Helical" evidence="5">
    <location>
        <begin position="58"/>
        <end position="75"/>
    </location>
</feature>
<dbReference type="EMBL" id="JAJISD010000009">
    <property type="protein sequence ID" value="MCC8431431.1"/>
    <property type="molecule type" value="Genomic_DNA"/>
</dbReference>
<dbReference type="RefSeq" id="WP_230552716.1">
    <property type="nucleotide sequence ID" value="NZ_JAJISD010000009.1"/>
</dbReference>
<gene>
    <name evidence="6" type="ORF">LJ725_20855</name>
</gene>
<evidence type="ECO:0000256" key="2">
    <source>
        <dbReference type="ARBA" id="ARBA00022692"/>
    </source>
</evidence>
<sequence>MKDLFQASKVLLLDLASTLLFLGVYVATGNLFLAVGLGMALGLAQIGWQLFHKEPVEALQWLSLLIILASGSATFLTDDPLFVMLKPSVIYVIVGLVMLKRGWMNRYLPPIARATVPDLGITFGYVWAGLMFFSAILNIVLALALDVTTWAAVKSVWAIGSKVGLFGIQYAIMKSTGIRRARAMMAS</sequence>
<keyword evidence="4 5" id="KW-0472">Membrane</keyword>
<evidence type="ECO:0000256" key="3">
    <source>
        <dbReference type="ARBA" id="ARBA00022989"/>
    </source>
</evidence>
<dbReference type="Proteomes" id="UP001198862">
    <property type="component" value="Unassembled WGS sequence"/>
</dbReference>
<reference evidence="6 7" key="1">
    <citation type="submission" date="2021-11" db="EMBL/GenBank/DDBJ databases">
        <authorList>
            <person name="Lee D.-H."/>
            <person name="Kim S.-B."/>
        </authorList>
    </citation>
    <scope>NUCLEOTIDE SEQUENCE [LARGE SCALE GENOMIC DNA]</scope>
    <source>
        <strain evidence="6 7">KCTC 52223</strain>
    </source>
</reference>
<feature type="transmembrane region" description="Helical" evidence="5">
    <location>
        <begin position="119"/>
        <end position="145"/>
    </location>
</feature>
<protein>
    <submittedName>
        <fullName evidence="6">Septation protein IspZ</fullName>
    </submittedName>
</protein>
<feature type="transmembrane region" description="Helical" evidence="5">
    <location>
        <begin position="151"/>
        <end position="172"/>
    </location>
</feature>
<dbReference type="Pfam" id="PF04279">
    <property type="entry name" value="IspA"/>
    <property type="match status" value="1"/>
</dbReference>
<dbReference type="PANTHER" id="PTHR36917:SF1">
    <property type="entry name" value="INNER MEMBRANE-SPANNING PROTEIN YCIB"/>
    <property type="match status" value="1"/>
</dbReference>
<evidence type="ECO:0000256" key="1">
    <source>
        <dbReference type="ARBA" id="ARBA00022475"/>
    </source>
</evidence>
<proteinExistence type="predicted"/>
<feature type="transmembrane region" description="Helical" evidence="5">
    <location>
        <begin position="20"/>
        <end position="46"/>
    </location>
</feature>
<feature type="transmembrane region" description="Helical" evidence="5">
    <location>
        <begin position="81"/>
        <end position="99"/>
    </location>
</feature>
<dbReference type="PANTHER" id="PTHR36917">
    <property type="entry name" value="INTRACELLULAR SEPTATION PROTEIN A-RELATED"/>
    <property type="match status" value="1"/>
</dbReference>
<organism evidence="6 7">
    <name type="scientific">Reyranella aquatilis</name>
    <dbReference type="NCBI Taxonomy" id="2035356"/>
    <lineage>
        <taxon>Bacteria</taxon>
        <taxon>Pseudomonadati</taxon>
        <taxon>Pseudomonadota</taxon>
        <taxon>Alphaproteobacteria</taxon>
        <taxon>Hyphomicrobiales</taxon>
        <taxon>Reyranellaceae</taxon>
        <taxon>Reyranella</taxon>
    </lineage>
</organism>
<dbReference type="InterPro" id="IPR006008">
    <property type="entry name" value="YciB"/>
</dbReference>